<dbReference type="AlphaFoldDB" id="A0A8T2KPN9"/>
<dbReference type="EMBL" id="JAICCE010000024">
    <property type="protein sequence ID" value="KAG9260519.1"/>
    <property type="molecule type" value="Genomic_DNA"/>
</dbReference>
<comment type="caution">
    <text evidence="1">The sequence shown here is derived from an EMBL/GenBank/DDBJ whole genome shotgun (WGS) entry which is preliminary data.</text>
</comment>
<reference evidence="1 2" key="1">
    <citation type="submission" date="2021-07" db="EMBL/GenBank/DDBJ databases">
        <authorList>
            <person name="Imarazene B."/>
            <person name="Zahm M."/>
            <person name="Klopp C."/>
            <person name="Cabau C."/>
            <person name="Beille S."/>
            <person name="Jouanno E."/>
            <person name="Castinel A."/>
            <person name="Lluch J."/>
            <person name="Gil L."/>
            <person name="Kuchtly C."/>
            <person name="Lopez Roques C."/>
            <person name="Donnadieu C."/>
            <person name="Parrinello H."/>
            <person name="Journot L."/>
            <person name="Du K."/>
            <person name="Schartl M."/>
            <person name="Retaux S."/>
            <person name="Guiguen Y."/>
        </authorList>
    </citation>
    <scope>NUCLEOTIDE SEQUENCE [LARGE SCALE GENOMIC DNA]</scope>
    <source>
        <strain evidence="1">Pach_M1</strain>
        <tissue evidence="1">Testis</tissue>
    </source>
</reference>
<protein>
    <submittedName>
        <fullName evidence="1">Sterile alpha motif domain-containing protein 3-like isoform X1</fullName>
    </submittedName>
</protein>
<accession>A0A8T2KPN9</accession>
<dbReference type="PANTHER" id="PTHR31025:SF19">
    <property type="entry name" value="SI:CH73-42K18.1-RELATED"/>
    <property type="match status" value="1"/>
</dbReference>
<gene>
    <name evidence="1" type="ORF">AMEX_G26788</name>
</gene>
<name>A0A8T2KPN9_ASTMX</name>
<sequence>MHVSFYCVLKQNIGTEMATPQKIVLRVHIATDVAMKLTLNERPKSVEELKSIMKEKFKPKLNSDFDLQYEDPDFDGQLSVLVDMEELPEKGTLKVVRAECDESSTASSDTDILPHAPLTLRQKSWPDSFPVPTFSFEVEHVLEEGNRSGKPLILSRAQKHNILEKMAETMHSFKPYPNDKEVGKAAEALVTVHPCLRELGSDTGWYGWKVSLKFKMGNFRSKLARSGCAEVSVNVGKRSKNNPDSDHPHSSIKRARLSEVNFLPNFPKGENQDTLKDVQLQIVQELEKAERNQVLIAKLMQTSFALRRQDIVKEDLPVKDILTSWPALRMESQVFAEFHRITNVNLRNQFYSELDRCTPRLIALLRQKALHTGKMALALRKLLETYDRQEENDVNTRRTLFLRALPIYLREDASEFFKTYNHEEEPDIADTPVALFTTGENYFSSDSFFLVVEGEVVVRDLPRLPDAFIVSFGLIYAFNLQYPKKLIHMFTFVQKVLMLLDDGKPLKPCVLNLKNELLKN</sequence>
<dbReference type="PANTHER" id="PTHR31025">
    <property type="entry name" value="SI:CH211-196P9.1-RELATED"/>
    <property type="match status" value="1"/>
</dbReference>
<evidence type="ECO:0000313" key="2">
    <source>
        <dbReference type="Proteomes" id="UP000752171"/>
    </source>
</evidence>
<dbReference type="Proteomes" id="UP000752171">
    <property type="component" value="Unassembled WGS sequence"/>
</dbReference>
<proteinExistence type="predicted"/>
<evidence type="ECO:0000313" key="1">
    <source>
        <dbReference type="EMBL" id="KAG9260519.1"/>
    </source>
</evidence>
<organism evidence="1 2">
    <name type="scientific">Astyanax mexicanus</name>
    <name type="common">Blind cave fish</name>
    <name type="synonym">Astyanax fasciatus mexicanus</name>
    <dbReference type="NCBI Taxonomy" id="7994"/>
    <lineage>
        <taxon>Eukaryota</taxon>
        <taxon>Metazoa</taxon>
        <taxon>Chordata</taxon>
        <taxon>Craniata</taxon>
        <taxon>Vertebrata</taxon>
        <taxon>Euteleostomi</taxon>
        <taxon>Actinopterygii</taxon>
        <taxon>Neopterygii</taxon>
        <taxon>Teleostei</taxon>
        <taxon>Ostariophysi</taxon>
        <taxon>Characiformes</taxon>
        <taxon>Characoidei</taxon>
        <taxon>Acestrorhamphidae</taxon>
        <taxon>Acestrorhamphinae</taxon>
        <taxon>Astyanax</taxon>
    </lineage>
</organism>